<protein>
    <recommendedName>
        <fullName evidence="4">DUF2283 domain-containing protein</fullName>
    </recommendedName>
</protein>
<reference evidence="3" key="1">
    <citation type="submission" date="2013-02" db="EMBL/GenBank/DDBJ databases">
        <title>The complete genome sequence of Corynebacterium casei LMG S-19264 (=DSM 44701).</title>
        <authorList>
            <person name="Ruckert C."/>
            <person name="Albersmeier A."/>
            <person name="Kalinowski J."/>
        </authorList>
    </citation>
    <scope>NUCLEOTIDE SEQUENCE [LARGE SCALE GENOMIC DNA]</scope>
    <source>
        <strain evidence="3">LMG S-19264</strain>
    </source>
</reference>
<dbReference type="RefSeq" id="WP_025387269.1">
    <property type="nucleotide sequence ID" value="NZ_CP004350.1"/>
</dbReference>
<evidence type="ECO:0000313" key="3">
    <source>
        <dbReference type="Proteomes" id="UP000019226"/>
    </source>
</evidence>
<name>A0ABN4CB06_9CORY</name>
<proteinExistence type="predicted"/>
<accession>A0ABN4CB06</accession>
<gene>
    <name evidence="2" type="ORF">CCASEI_04615</name>
</gene>
<feature type="compositionally biased region" description="Polar residues" evidence="1">
    <location>
        <begin position="86"/>
        <end position="98"/>
    </location>
</feature>
<feature type="region of interest" description="Disordered" evidence="1">
    <location>
        <begin position="86"/>
        <end position="110"/>
    </location>
</feature>
<organism evidence="2 3">
    <name type="scientific">Corynebacterium casei LMG S-19264</name>
    <dbReference type="NCBI Taxonomy" id="1285583"/>
    <lineage>
        <taxon>Bacteria</taxon>
        <taxon>Bacillati</taxon>
        <taxon>Actinomycetota</taxon>
        <taxon>Actinomycetes</taxon>
        <taxon>Mycobacteriales</taxon>
        <taxon>Corynebacteriaceae</taxon>
        <taxon>Corynebacterium</taxon>
    </lineage>
</organism>
<dbReference type="Proteomes" id="UP000019226">
    <property type="component" value="Chromosome"/>
</dbReference>
<dbReference type="InterPro" id="IPR019270">
    <property type="entry name" value="DUF2283"/>
</dbReference>
<keyword evidence="3" id="KW-1185">Reference proteome</keyword>
<evidence type="ECO:0000256" key="1">
    <source>
        <dbReference type="SAM" id="MobiDB-lite"/>
    </source>
</evidence>
<dbReference type="Pfam" id="PF10049">
    <property type="entry name" value="DUF2283"/>
    <property type="match status" value="1"/>
</dbReference>
<dbReference type="GeneID" id="82877088"/>
<dbReference type="EMBL" id="CP004350">
    <property type="protein sequence ID" value="AHI19501.1"/>
    <property type="molecule type" value="Genomic_DNA"/>
</dbReference>
<evidence type="ECO:0008006" key="4">
    <source>
        <dbReference type="Google" id="ProtNLM"/>
    </source>
</evidence>
<sequence>MKIQVTQADDMTAAYIELNSRAIKQSVELTPDVIVDCDQFDCVVGIELLSLSRIPRPQDIENKVHVHTEDQKTLGVALSHLMRMSATSGSLTSRSQVQAAPVEGRELEAH</sequence>
<evidence type="ECO:0000313" key="2">
    <source>
        <dbReference type="EMBL" id="AHI19501.1"/>
    </source>
</evidence>